<dbReference type="EMBL" id="JBHTMM010000026">
    <property type="protein sequence ID" value="MFD1308384.1"/>
    <property type="molecule type" value="Genomic_DNA"/>
</dbReference>
<keyword evidence="2" id="KW-1185">Reference proteome</keyword>
<dbReference type="RefSeq" id="WP_381236179.1">
    <property type="nucleotide sequence ID" value="NZ_JBHSKH010000026.1"/>
</dbReference>
<protein>
    <submittedName>
        <fullName evidence="1">Uncharacterized protein</fullName>
    </submittedName>
</protein>
<gene>
    <name evidence="1" type="ORF">ACFQ5X_21320</name>
</gene>
<organism evidence="1 2">
    <name type="scientific">Streptomyces kaempferi</name>
    <dbReference type="NCBI Taxonomy" id="333725"/>
    <lineage>
        <taxon>Bacteria</taxon>
        <taxon>Bacillati</taxon>
        <taxon>Actinomycetota</taxon>
        <taxon>Actinomycetes</taxon>
        <taxon>Kitasatosporales</taxon>
        <taxon>Streptomycetaceae</taxon>
        <taxon>Streptomyces</taxon>
    </lineage>
</organism>
<evidence type="ECO:0000313" key="1">
    <source>
        <dbReference type="EMBL" id="MFD1308384.1"/>
    </source>
</evidence>
<evidence type="ECO:0000313" key="2">
    <source>
        <dbReference type="Proteomes" id="UP001597058"/>
    </source>
</evidence>
<accession>A0ABW3XFK7</accession>
<sequence length="519" mass="57630">MSRFRTLRRAWFDEIAEELAWLLEDLSPAVASAVPKDLGPRNLVSATVLARVAQADMECQEIAFVAGDLVRLAGEQGVRAPERVEEVEELWTALREPTVPLLRSWWREPLGEGLLAHWAEIRAEEVGWTRVHQDLRERWVLDSDGIWRRGLMPAEAPDGDWRGFFDHLEAVTSGQEAAYARMLVTRWPSLAAEIEAFASEKADELAAVPHLDLVHRERALADALTAVAAENLVQGGGELPADLRAVLRSIRDTGKSYLAWLDGEFTERLTPLERAYLALGAADAARCEAYLRQYAEIWCAPESGTLPTPVFTEEDYAPLKPAERPRAVAPEWMAMVAKVYSEDAQFGWTGTVGSQPWWLYVAESGIESAAAMRFKHDGQVRIGHRTLDDPHDMLVGLPPDDPHAQNLIMRFRYDVEDLHEMCELLVLARAGRVRLGFLVRDTGGGFRVLRVVSVPMPPALREAMRGKALRALDAMTGVDPRKLAVLIAPEAGGPAAEDVDDAWRDAVDGGLFPRGDTLF</sequence>
<reference evidence="2" key="1">
    <citation type="journal article" date="2019" name="Int. J. Syst. Evol. Microbiol.">
        <title>The Global Catalogue of Microorganisms (GCM) 10K type strain sequencing project: providing services to taxonomists for standard genome sequencing and annotation.</title>
        <authorList>
            <consortium name="The Broad Institute Genomics Platform"/>
            <consortium name="The Broad Institute Genome Sequencing Center for Infectious Disease"/>
            <person name="Wu L."/>
            <person name="Ma J."/>
        </authorList>
    </citation>
    <scope>NUCLEOTIDE SEQUENCE [LARGE SCALE GENOMIC DNA]</scope>
    <source>
        <strain evidence="2">CGMCC 4.7020</strain>
    </source>
</reference>
<dbReference type="Proteomes" id="UP001597058">
    <property type="component" value="Unassembled WGS sequence"/>
</dbReference>
<comment type="caution">
    <text evidence="1">The sequence shown here is derived from an EMBL/GenBank/DDBJ whole genome shotgun (WGS) entry which is preliminary data.</text>
</comment>
<name>A0ABW3XFK7_9ACTN</name>
<proteinExistence type="predicted"/>